<evidence type="ECO:0000313" key="4">
    <source>
        <dbReference type="Proteomes" id="UP000001861"/>
    </source>
</evidence>
<evidence type="ECO:0000259" key="2">
    <source>
        <dbReference type="Pfam" id="PF20151"/>
    </source>
</evidence>
<organism evidence="3 4">
    <name type="scientific">Coprinopsis cinerea (strain Okayama-7 / 130 / ATCC MYA-4618 / FGSC 9003)</name>
    <name type="common">Inky cap fungus</name>
    <name type="synonym">Hormographiella aspergillata</name>
    <dbReference type="NCBI Taxonomy" id="240176"/>
    <lineage>
        <taxon>Eukaryota</taxon>
        <taxon>Fungi</taxon>
        <taxon>Dikarya</taxon>
        <taxon>Basidiomycota</taxon>
        <taxon>Agaricomycotina</taxon>
        <taxon>Agaricomycetes</taxon>
        <taxon>Agaricomycetidae</taxon>
        <taxon>Agaricales</taxon>
        <taxon>Agaricineae</taxon>
        <taxon>Psathyrellaceae</taxon>
        <taxon>Coprinopsis</taxon>
    </lineage>
</organism>
<feature type="transmembrane region" description="Helical" evidence="1">
    <location>
        <begin position="131"/>
        <end position="149"/>
    </location>
</feature>
<feature type="domain" description="DUF6533" evidence="2">
    <location>
        <begin position="30"/>
        <end position="75"/>
    </location>
</feature>
<comment type="caution">
    <text evidence="3">The sequence shown here is derived from an EMBL/GenBank/DDBJ whole genome shotgun (WGS) entry which is preliminary data.</text>
</comment>
<evidence type="ECO:0000256" key="1">
    <source>
        <dbReference type="SAM" id="Phobius"/>
    </source>
</evidence>
<protein>
    <recommendedName>
        <fullName evidence="2">DUF6533 domain-containing protein</fullName>
    </recommendedName>
</protein>
<dbReference type="InParanoid" id="A8P716"/>
<feature type="transmembrane region" description="Helical" evidence="1">
    <location>
        <begin position="65"/>
        <end position="84"/>
    </location>
</feature>
<keyword evidence="1" id="KW-0812">Transmembrane</keyword>
<keyword evidence="1" id="KW-0472">Membrane</keyword>
<evidence type="ECO:0000313" key="3">
    <source>
        <dbReference type="EMBL" id="EAU82532.2"/>
    </source>
</evidence>
<dbReference type="VEuPathDB" id="FungiDB:CC1G_10991"/>
<reference evidence="3 4" key="1">
    <citation type="journal article" date="2010" name="Proc. Natl. Acad. Sci. U.S.A.">
        <title>Insights into evolution of multicellular fungi from the assembled chromosomes of the mushroom Coprinopsis cinerea (Coprinus cinereus).</title>
        <authorList>
            <person name="Stajich J.E."/>
            <person name="Wilke S.K."/>
            <person name="Ahren D."/>
            <person name="Au C.H."/>
            <person name="Birren B.W."/>
            <person name="Borodovsky M."/>
            <person name="Burns C."/>
            <person name="Canback B."/>
            <person name="Casselton L.A."/>
            <person name="Cheng C.K."/>
            <person name="Deng J."/>
            <person name="Dietrich F.S."/>
            <person name="Fargo D.C."/>
            <person name="Farman M.L."/>
            <person name="Gathman A.C."/>
            <person name="Goldberg J."/>
            <person name="Guigo R."/>
            <person name="Hoegger P.J."/>
            <person name="Hooker J.B."/>
            <person name="Huggins A."/>
            <person name="James T.Y."/>
            <person name="Kamada T."/>
            <person name="Kilaru S."/>
            <person name="Kodira C."/>
            <person name="Kues U."/>
            <person name="Kupfer D."/>
            <person name="Kwan H.S."/>
            <person name="Lomsadze A."/>
            <person name="Li W."/>
            <person name="Lilly W.W."/>
            <person name="Ma L.J."/>
            <person name="Mackey A.J."/>
            <person name="Manning G."/>
            <person name="Martin F."/>
            <person name="Muraguchi H."/>
            <person name="Natvig D.O."/>
            <person name="Palmerini H."/>
            <person name="Ramesh M.A."/>
            <person name="Rehmeyer C.J."/>
            <person name="Roe B.A."/>
            <person name="Shenoy N."/>
            <person name="Stanke M."/>
            <person name="Ter-Hovhannisyan V."/>
            <person name="Tunlid A."/>
            <person name="Velagapudi R."/>
            <person name="Vision T.J."/>
            <person name="Zeng Q."/>
            <person name="Zolan M.E."/>
            <person name="Pukkila P.J."/>
        </authorList>
    </citation>
    <scope>NUCLEOTIDE SEQUENCE [LARGE SCALE GENOMIC DNA]</scope>
    <source>
        <strain evidence="4">Okayama-7 / 130 / ATCC MYA-4618 / FGSC 9003</strain>
    </source>
</reference>
<feature type="transmembrane region" description="Helical" evidence="1">
    <location>
        <begin position="226"/>
        <end position="245"/>
    </location>
</feature>
<sequence>MRFESLITGNMGLSYMTSSSAGMLMFYSQYIKAGCITALLVDYLETIPLEIRYIWYGKKTLVTTVYFLARYTVFLSYVFGALHTLKWANIPVERCFLTYILTSVTHMVNSAFCEGLLYAQVYAFSGGKRLMGVYLLFQFIALHCAKFALQTRYSIRVGAFEILDLTEDVHCIAITPSQDASSHLGGVFIAQTVGLYVLIAITLWIHRFGYRDLKSALLTVLIRNGMIYFVTVTALSSLAIAFSYVSKGANIFLAPYVLG</sequence>
<dbReference type="KEGG" id="cci:CC1G_10991"/>
<accession>A8P716</accession>
<name>A8P716_COPC7</name>
<proteinExistence type="predicted"/>
<dbReference type="Pfam" id="PF20151">
    <property type="entry name" value="DUF6533"/>
    <property type="match status" value="1"/>
</dbReference>
<dbReference type="AlphaFoldDB" id="A8P716"/>
<feature type="transmembrane region" description="Helical" evidence="1">
    <location>
        <begin position="96"/>
        <end position="119"/>
    </location>
</feature>
<dbReference type="RefSeq" id="XP_001839269.2">
    <property type="nucleotide sequence ID" value="XM_001839217.2"/>
</dbReference>
<dbReference type="GeneID" id="6015879"/>
<keyword evidence="1" id="KW-1133">Transmembrane helix</keyword>
<feature type="transmembrane region" description="Helical" evidence="1">
    <location>
        <begin position="184"/>
        <end position="205"/>
    </location>
</feature>
<keyword evidence="4" id="KW-1185">Reference proteome</keyword>
<dbReference type="InterPro" id="IPR045340">
    <property type="entry name" value="DUF6533"/>
</dbReference>
<gene>
    <name evidence="3" type="ORF">CC1G_10991</name>
</gene>
<dbReference type="HOGENOM" id="CLU_1073681_0_0_1"/>
<dbReference type="EMBL" id="AACS02000005">
    <property type="protein sequence ID" value="EAU82532.2"/>
    <property type="molecule type" value="Genomic_DNA"/>
</dbReference>
<dbReference type="OrthoDB" id="2645170at2759"/>
<dbReference type="Proteomes" id="UP000001861">
    <property type="component" value="Unassembled WGS sequence"/>
</dbReference>